<dbReference type="Proteomes" id="UP001163046">
    <property type="component" value="Unassembled WGS sequence"/>
</dbReference>
<feature type="chain" id="PRO_5040740699" description="Capsule synthesis protein CapA domain-containing protein" evidence="2">
    <location>
        <begin position="18"/>
        <end position="280"/>
    </location>
</feature>
<evidence type="ECO:0000256" key="2">
    <source>
        <dbReference type="SAM" id="SignalP"/>
    </source>
</evidence>
<evidence type="ECO:0000256" key="1">
    <source>
        <dbReference type="ARBA" id="ARBA00005662"/>
    </source>
</evidence>
<dbReference type="CDD" id="cd07381">
    <property type="entry name" value="MPP_CapA"/>
    <property type="match status" value="1"/>
</dbReference>
<dbReference type="OrthoDB" id="5973513at2759"/>
<evidence type="ECO:0000259" key="3">
    <source>
        <dbReference type="SMART" id="SM00854"/>
    </source>
</evidence>
<keyword evidence="5" id="KW-1185">Reference proteome</keyword>
<dbReference type="InterPro" id="IPR029052">
    <property type="entry name" value="Metallo-depent_PP-like"/>
</dbReference>
<dbReference type="Pfam" id="PF09587">
    <property type="entry name" value="PGA_cap"/>
    <property type="match status" value="2"/>
</dbReference>
<accession>A0A9W9YKB3</accession>
<comment type="caution">
    <text evidence="4">The sequence shown here is derived from an EMBL/GenBank/DDBJ whole genome shotgun (WGS) entry which is preliminary data.</text>
</comment>
<evidence type="ECO:0000313" key="4">
    <source>
        <dbReference type="EMBL" id="KAJ7355054.1"/>
    </source>
</evidence>
<proteinExistence type="inferred from homology"/>
<dbReference type="PANTHER" id="PTHR33393">
    <property type="entry name" value="POLYGLUTAMINE SYNTHESIS ACCESSORY PROTEIN RV0574C-RELATED"/>
    <property type="match status" value="1"/>
</dbReference>
<feature type="domain" description="Capsule synthesis protein CapA" evidence="3">
    <location>
        <begin position="23"/>
        <end position="253"/>
    </location>
</feature>
<evidence type="ECO:0000313" key="5">
    <source>
        <dbReference type="Proteomes" id="UP001163046"/>
    </source>
</evidence>
<sequence length="280" mass="31715">MNLIIYFLMSMSYTVTASKEHITLLFVGDISFSGPVKYYVEHKYHTYNDSFNDVAPYIREADISVGNLETPFVDKDVYRQMHMYTRKKNVLLDANTTAAPALSFAGFDAVTLANNHLNDFGSEGANFSVEEPLILEKHGIKIGFLGYCDSLTMDKNCTEMRMMYDSGPALYRDDVATRDVNKLKANVDIIVVYMHYGQECYLGPLPYQHRINKHLMSLGVQMIIGSHPHVIQPHCLHDNKLIAYSLGNFLFQPNRPPSGLDPKVYGRLGMKPNKLSIECL</sequence>
<dbReference type="Gene3D" id="3.60.21.10">
    <property type="match status" value="1"/>
</dbReference>
<comment type="similarity">
    <text evidence="1">Belongs to the CapA family.</text>
</comment>
<reference evidence="4" key="1">
    <citation type="submission" date="2023-01" db="EMBL/GenBank/DDBJ databases">
        <title>Genome assembly of the deep-sea coral Lophelia pertusa.</title>
        <authorList>
            <person name="Herrera S."/>
            <person name="Cordes E."/>
        </authorList>
    </citation>
    <scope>NUCLEOTIDE SEQUENCE</scope>
    <source>
        <strain evidence="4">USNM1676648</strain>
        <tissue evidence="4">Polyp</tissue>
    </source>
</reference>
<dbReference type="AlphaFoldDB" id="A0A9W9YKB3"/>
<dbReference type="InterPro" id="IPR019079">
    <property type="entry name" value="Capsule_synth_CapA"/>
</dbReference>
<keyword evidence="2" id="KW-0732">Signal</keyword>
<organism evidence="4 5">
    <name type="scientific">Desmophyllum pertusum</name>
    <dbReference type="NCBI Taxonomy" id="174260"/>
    <lineage>
        <taxon>Eukaryota</taxon>
        <taxon>Metazoa</taxon>
        <taxon>Cnidaria</taxon>
        <taxon>Anthozoa</taxon>
        <taxon>Hexacorallia</taxon>
        <taxon>Scleractinia</taxon>
        <taxon>Caryophylliina</taxon>
        <taxon>Caryophylliidae</taxon>
        <taxon>Desmophyllum</taxon>
    </lineage>
</organism>
<protein>
    <recommendedName>
        <fullName evidence="3">Capsule synthesis protein CapA domain-containing protein</fullName>
    </recommendedName>
</protein>
<dbReference type="SUPFAM" id="SSF56300">
    <property type="entry name" value="Metallo-dependent phosphatases"/>
    <property type="match status" value="1"/>
</dbReference>
<dbReference type="SMART" id="SM00854">
    <property type="entry name" value="PGA_cap"/>
    <property type="match status" value="1"/>
</dbReference>
<dbReference type="PANTHER" id="PTHR33393:SF11">
    <property type="entry name" value="POLYGLUTAMINE SYNTHESIS ACCESSORY PROTEIN RV0574C-RELATED"/>
    <property type="match status" value="1"/>
</dbReference>
<gene>
    <name evidence="4" type="ORF">OS493_028269</name>
</gene>
<dbReference type="InterPro" id="IPR052169">
    <property type="entry name" value="CW_Biosynth-Accessory"/>
</dbReference>
<name>A0A9W9YKB3_9CNID</name>
<dbReference type="EMBL" id="MU827328">
    <property type="protein sequence ID" value="KAJ7355054.1"/>
    <property type="molecule type" value="Genomic_DNA"/>
</dbReference>
<feature type="signal peptide" evidence="2">
    <location>
        <begin position="1"/>
        <end position="17"/>
    </location>
</feature>